<protein>
    <submittedName>
        <fullName evidence="1">Uncharacterized protein</fullName>
    </submittedName>
</protein>
<dbReference type="RefSeq" id="WP_167306484.1">
    <property type="nucleotide sequence ID" value="NZ_FNDI01000006.1"/>
</dbReference>
<proteinExistence type="predicted"/>
<evidence type="ECO:0000313" key="1">
    <source>
        <dbReference type="EMBL" id="SDH61179.1"/>
    </source>
</evidence>
<dbReference type="AlphaFoldDB" id="A0A7Z7FI93"/>
<dbReference type="EMBL" id="FNDI01000006">
    <property type="protein sequence ID" value="SDH61179.1"/>
    <property type="molecule type" value="Genomic_DNA"/>
</dbReference>
<sequence>MGDVDGILTQPGYFNLQGLRPVCLIDENRLGTVQSFAGHDDLHRQQHAR</sequence>
<gene>
    <name evidence="1" type="ORF">SAMN04487926_10654</name>
</gene>
<accession>A0A7Z7FI93</accession>
<reference evidence="1" key="1">
    <citation type="submission" date="2016-10" db="EMBL/GenBank/DDBJ databases">
        <authorList>
            <person name="Varghese N."/>
            <person name="Submissions S."/>
        </authorList>
    </citation>
    <scope>NUCLEOTIDE SEQUENCE [LARGE SCALE GENOMIC DNA]</scope>
    <source>
        <strain evidence="1">YR281</strain>
    </source>
</reference>
<keyword evidence="2" id="KW-1185">Reference proteome</keyword>
<name>A0A7Z7FI93_9BURK</name>
<organism evidence="1 2">
    <name type="scientific">Paraburkholderia steynii</name>
    <dbReference type="NCBI Taxonomy" id="1245441"/>
    <lineage>
        <taxon>Bacteria</taxon>
        <taxon>Pseudomonadati</taxon>
        <taxon>Pseudomonadota</taxon>
        <taxon>Betaproteobacteria</taxon>
        <taxon>Burkholderiales</taxon>
        <taxon>Burkholderiaceae</taxon>
        <taxon>Paraburkholderia</taxon>
    </lineage>
</organism>
<evidence type="ECO:0000313" key="2">
    <source>
        <dbReference type="Proteomes" id="UP000198900"/>
    </source>
</evidence>
<comment type="caution">
    <text evidence="1">The sequence shown here is derived from an EMBL/GenBank/DDBJ whole genome shotgun (WGS) entry which is preliminary data.</text>
</comment>
<dbReference type="Proteomes" id="UP000198900">
    <property type="component" value="Unassembled WGS sequence"/>
</dbReference>